<evidence type="ECO:0000313" key="4">
    <source>
        <dbReference type="Proteomes" id="UP000268051"/>
    </source>
</evidence>
<dbReference type="Proteomes" id="UP000268051">
    <property type="component" value="Unassembled WGS sequence"/>
</dbReference>
<dbReference type="GO" id="GO:0016791">
    <property type="term" value="F:phosphatase activity"/>
    <property type="evidence" value="ECO:0007669"/>
    <property type="project" value="TreeGrafter"/>
</dbReference>
<dbReference type="AlphaFoldDB" id="A0A3N2SC57"/>
<dbReference type="PANTHER" id="PTHR42850">
    <property type="entry name" value="METALLOPHOSPHOESTERASE"/>
    <property type="match status" value="1"/>
</dbReference>
<dbReference type="PIRSF" id="PIRSF000883">
    <property type="entry name" value="Pesterase_MJ0912"/>
    <property type="match status" value="1"/>
</dbReference>
<dbReference type="InterPro" id="IPR050126">
    <property type="entry name" value="Ap4A_hydrolase"/>
</dbReference>
<evidence type="ECO:0000313" key="3">
    <source>
        <dbReference type="EMBL" id="ROU17141.1"/>
    </source>
</evidence>
<sequence length="250" mass="27815">MNTMCSHFAIFSDVHANLPALNAVLADIDRHGITRIYCLGDVVDFAPWPNEVIALLRERQIPVLRGNHDQRVACNEPVTPMAKHSPEERDARADAIALSKRTITAENRRWLRSLPASILLEQPRRILLVHASPRSLSEYLYADTPANTLLAFPQLQTVDALICGHTHFAHVRTINTPEGRPLVFANPGAVGRIKPGQPPASWLSGDVQEGALSLTIKTVNYDVQQVANAIRQSNVPDFYADELTRRIAQW</sequence>
<dbReference type="OrthoDB" id="9813918at2"/>
<dbReference type="PANTHER" id="PTHR42850:SF2">
    <property type="entry name" value="BLL5683 PROTEIN"/>
    <property type="match status" value="1"/>
</dbReference>
<proteinExistence type="inferred from homology"/>
<dbReference type="EMBL" id="RHFN01000003">
    <property type="protein sequence ID" value="ROU17141.1"/>
    <property type="molecule type" value="Genomic_DNA"/>
</dbReference>
<comment type="caution">
    <text evidence="3">The sequence shown here is derived from an EMBL/GenBank/DDBJ whole genome shotgun (WGS) entry which is preliminary data.</text>
</comment>
<evidence type="ECO:0000256" key="1">
    <source>
        <dbReference type="ARBA" id="ARBA00008950"/>
    </source>
</evidence>
<dbReference type="InterPro" id="IPR029052">
    <property type="entry name" value="Metallo-depent_PP-like"/>
</dbReference>
<accession>A0A3N2SC57</accession>
<comment type="similarity">
    <text evidence="1">Belongs to the metallophosphoesterase superfamily. YfcE family.</text>
</comment>
<dbReference type="InterPro" id="IPR011152">
    <property type="entry name" value="Pesterase_MJ0912"/>
</dbReference>
<organism evidence="3 4">
    <name type="scientific">Kluyvera ascorbata</name>
    <dbReference type="NCBI Taxonomy" id="51288"/>
    <lineage>
        <taxon>Bacteria</taxon>
        <taxon>Pseudomonadati</taxon>
        <taxon>Pseudomonadota</taxon>
        <taxon>Gammaproteobacteria</taxon>
        <taxon>Enterobacterales</taxon>
        <taxon>Enterobacteriaceae</taxon>
        <taxon>Kluyvera</taxon>
    </lineage>
</organism>
<dbReference type="Pfam" id="PF12850">
    <property type="entry name" value="Metallophos_2"/>
    <property type="match status" value="1"/>
</dbReference>
<dbReference type="CDD" id="cd00838">
    <property type="entry name" value="MPP_superfamily"/>
    <property type="match status" value="1"/>
</dbReference>
<name>A0A3N2SC57_9ENTR</name>
<gene>
    <name evidence="3" type="ORF">EB837_04300</name>
</gene>
<feature type="domain" description="Calcineurin-like phosphoesterase" evidence="2">
    <location>
        <begin position="8"/>
        <end position="204"/>
    </location>
</feature>
<evidence type="ECO:0000259" key="2">
    <source>
        <dbReference type="Pfam" id="PF12850"/>
    </source>
</evidence>
<dbReference type="GO" id="GO:0005737">
    <property type="term" value="C:cytoplasm"/>
    <property type="evidence" value="ECO:0007669"/>
    <property type="project" value="TreeGrafter"/>
</dbReference>
<dbReference type="RefSeq" id="WP_123650451.1">
    <property type="nucleotide sequence ID" value="NZ_RHFN01000003.1"/>
</dbReference>
<dbReference type="SUPFAM" id="SSF56300">
    <property type="entry name" value="Metallo-dependent phosphatases"/>
    <property type="match status" value="1"/>
</dbReference>
<dbReference type="InterPro" id="IPR024654">
    <property type="entry name" value="Calcineurin-like_PHP_lpxH"/>
</dbReference>
<reference evidence="3 4" key="1">
    <citation type="submission" date="2018-10" db="EMBL/GenBank/DDBJ databases">
        <title>Horizontal transference of carbapenem resistance between Klebsiella pneumoniae and Kluyvera ascorbata during abdominal infection: a case report.</title>
        <authorList>
            <person name="Raro O.H.F."/>
            <person name="Lima-Morales D."/>
            <person name="Barth A.L."/>
            <person name="Paim T.G.S."/>
            <person name="Mott M.P."/>
            <person name="Riche C.V.W."/>
            <person name="Teixeira U.F."/>
            <person name="Waechter F."/>
            <person name="Dias C.A.G."/>
        </authorList>
    </citation>
    <scope>NUCLEOTIDE SEQUENCE [LARGE SCALE GENOMIC DNA]</scope>
    <source>
        <strain evidence="3 4">OT2</strain>
    </source>
</reference>
<protein>
    <submittedName>
        <fullName evidence="3">Metallophosphoesterase</fullName>
    </submittedName>
</protein>
<dbReference type="Gene3D" id="3.60.21.10">
    <property type="match status" value="1"/>
</dbReference>